<evidence type="ECO:0000256" key="1">
    <source>
        <dbReference type="SAM" id="Phobius"/>
    </source>
</evidence>
<feature type="transmembrane region" description="Helical" evidence="1">
    <location>
        <begin position="103"/>
        <end position="132"/>
    </location>
</feature>
<dbReference type="AlphaFoldDB" id="A0A1X7TFL6"/>
<name>A0A1X7TFL6_AMPQE</name>
<protein>
    <submittedName>
        <fullName evidence="2">Uncharacterized protein</fullName>
    </submittedName>
</protein>
<reference evidence="2" key="1">
    <citation type="submission" date="2017-05" db="UniProtKB">
        <authorList>
            <consortium name="EnsemblMetazoa"/>
        </authorList>
    </citation>
    <scope>IDENTIFICATION</scope>
</reference>
<organism evidence="2">
    <name type="scientific">Amphimedon queenslandica</name>
    <name type="common">Sponge</name>
    <dbReference type="NCBI Taxonomy" id="400682"/>
    <lineage>
        <taxon>Eukaryota</taxon>
        <taxon>Metazoa</taxon>
        <taxon>Porifera</taxon>
        <taxon>Demospongiae</taxon>
        <taxon>Heteroscleromorpha</taxon>
        <taxon>Haplosclerida</taxon>
        <taxon>Niphatidae</taxon>
        <taxon>Amphimedon</taxon>
    </lineage>
</organism>
<keyword evidence="1" id="KW-0472">Membrane</keyword>
<dbReference type="EnsemblMetazoa" id="Aqu2.1.13308_001">
    <property type="protein sequence ID" value="Aqu2.1.13308_001"/>
    <property type="gene ID" value="Aqu2.1.13308"/>
</dbReference>
<proteinExistence type="predicted"/>
<keyword evidence="1" id="KW-1133">Transmembrane helix</keyword>
<keyword evidence="1" id="KW-0812">Transmembrane</keyword>
<evidence type="ECO:0000313" key="2">
    <source>
        <dbReference type="EnsemblMetazoa" id="Aqu2.1.13308_001"/>
    </source>
</evidence>
<dbReference type="InParanoid" id="A0A1X7TFL6"/>
<sequence length="186" mass="21416">MADAEQGSTLKQTSKNCCTKSTKWFFPFCFFFFNCITCQWIRPKREGEKCCDYDNKCCEEEFKKARCCAMRSCNKCKGSVWIGGCYEKGYLFKKDYLFGCCQIYCGCFIMIISIAAVAINIFPLVMFIVGWATCREGTEYEISKLCYTLYFNITETKLPPLVLRNAEDNNVNNSDTKVAVQDFIDV</sequence>
<accession>A0A1X7TFL6</accession>
<feature type="transmembrane region" description="Helical" evidence="1">
    <location>
        <begin position="24"/>
        <end position="41"/>
    </location>
</feature>